<proteinExistence type="predicted"/>
<evidence type="ECO:0000259" key="3">
    <source>
        <dbReference type="Pfam" id="PF21937"/>
    </source>
</evidence>
<dbReference type="InterPro" id="IPR008984">
    <property type="entry name" value="SMAD_FHA_dom_sf"/>
</dbReference>
<evidence type="ECO:0000313" key="5">
    <source>
        <dbReference type="Proteomes" id="UP000321577"/>
    </source>
</evidence>
<dbReference type="RefSeq" id="WP_146851296.1">
    <property type="nucleotide sequence ID" value="NZ_BKAG01000020.1"/>
</dbReference>
<comment type="caution">
    <text evidence="4">The sequence shown here is derived from an EMBL/GenBank/DDBJ whole genome shotgun (WGS) entry which is preliminary data.</text>
</comment>
<dbReference type="Pfam" id="PF21937">
    <property type="entry name" value="Yop-YscD_ppl_2nd"/>
    <property type="match status" value="1"/>
</dbReference>
<feature type="region of interest" description="Disordered" evidence="1">
    <location>
        <begin position="119"/>
        <end position="146"/>
    </location>
</feature>
<dbReference type="AlphaFoldDB" id="A0A512MAH6"/>
<evidence type="ECO:0000259" key="2">
    <source>
        <dbReference type="Pfam" id="PF16697"/>
    </source>
</evidence>
<organism evidence="4 5">
    <name type="scientific">Brevifollis gellanilyticus</name>
    <dbReference type="NCBI Taxonomy" id="748831"/>
    <lineage>
        <taxon>Bacteria</taxon>
        <taxon>Pseudomonadati</taxon>
        <taxon>Verrucomicrobiota</taxon>
        <taxon>Verrucomicrobiia</taxon>
        <taxon>Verrucomicrobiales</taxon>
        <taxon>Verrucomicrobiaceae</taxon>
    </lineage>
</organism>
<dbReference type="EMBL" id="BKAG01000020">
    <property type="protein sequence ID" value="GEP43723.1"/>
    <property type="molecule type" value="Genomic_DNA"/>
</dbReference>
<keyword evidence="5" id="KW-1185">Reference proteome</keyword>
<reference evidence="4 5" key="1">
    <citation type="submission" date="2019-07" db="EMBL/GenBank/DDBJ databases">
        <title>Whole genome shotgun sequence of Brevifollis gellanilyticus NBRC 108608.</title>
        <authorList>
            <person name="Hosoyama A."/>
            <person name="Uohara A."/>
            <person name="Ohji S."/>
            <person name="Ichikawa N."/>
        </authorList>
    </citation>
    <scope>NUCLEOTIDE SEQUENCE [LARGE SCALE GENOMIC DNA]</scope>
    <source>
        <strain evidence="4 5">NBRC 108608</strain>
    </source>
</reference>
<dbReference type="Pfam" id="PF16697">
    <property type="entry name" value="Yop-YscD_cpl"/>
    <property type="match status" value="1"/>
</dbReference>
<feature type="domain" description="YscD cytoplasmic" evidence="2">
    <location>
        <begin position="11"/>
        <end position="100"/>
    </location>
</feature>
<dbReference type="Gene3D" id="2.60.200.20">
    <property type="match status" value="1"/>
</dbReference>
<evidence type="ECO:0000313" key="4">
    <source>
        <dbReference type="EMBL" id="GEP43723.1"/>
    </source>
</evidence>
<dbReference type="OrthoDB" id="5620712at2"/>
<protein>
    <submittedName>
        <fullName evidence="4">Uncharacterized protein</fullName>
    </submittedName>
</protein>
<name>A0A512MAH6_9BACT</name>
<dbReference type="InterPro" id="IPR053947">
    <property type="entry name" value="YscD_ppl__2nd"/>
</dbReference>
<dbReference type="SUPFAM" id="SSF49879">
    <property type="entry name" value="SMAD/FHA domain"/>
    <property type="match status" value="1"/>
</dbReference>
<feature type="compositionally biased region" description="Basic and acidic residues" evidence="1">
    <location>
        <begin position="119"/>
        <end position="132"/>
    </location>
</feature>
<sequence>MSNPRQQWLLKVIAGPHQGAEISLHAGKTLIGSDDECDVVLHDVLVAPQHLELELGASGIAAAPLGGRVYVSGKRIRDARQTVPSFAFLSIGGSHLVIGPAEEKWPLLSAADVPELEKEVEAPAEEAEKTEEAATETPAEEAAQTPKPVVVNTVTTAPAASPSSKLGPILGIAAGIVLLLGWAVVYNDFFAARSKAVDDTGRKPLERANAVIDELGLTGSVKVEEAAGRLTASGYVDSESRQRELQAIFRATVPGLRTKIYSLEKIASSSRALLDDQHLPLTVSSLSNGKLKVTGKLASADPWVRMKQTLMQEVPGISGVEDEVEIEAPRPKAPNTVLVPMPTLMLGSSAPVTPAKSVATAPAPAPVVVASNTPAITLPPPAAPVAPQARTSDPTPQPDPVTDYLITQDTIDTPEASISAIRAIEDGQGYVRLSTGGVYFTGARLPYGGTVMKVEQNEVTIIEKGEIRTLRQGDIAMKAKPITPLTTP</sequence>
<dbReference type="InterPro" id="IPR032030">
    <property type="entry name" value="YscD_cytoplasmic_dom"/>
</dbReference>
<dbReference type="Proteomes" id="UP000321577">
    <property type="component" value="Unassembled WGS sequence"/>
</dbReference>
<feature type="compositionally biased region" description="Low complexity" evidence="1">
    <location>
        <begin position="135"/>
        <end position="146"/>
    </location>
</feature>
<feature type="domain" description="YscD-like Bon-like" evidence="3">
    <location>
        <begin position="286"/>
        <end position="325"/>
    </location>
</feature>
<evidence type="ECO:0000256" key="1">
    <source>
        <dbReference type="SAM" id="MobiDB-lite"/>
    </source>
</evidence>
<accession>A0A512MAH6</accession>
<gene>
    <name evidence="4" type="ORF">BGE01nite_30140</name>
</gene>